<organism evidence="2 3">
    <name type="scientific">Biformimicrobium ophioploci</name>
    <dbReference type="NCBI Taxonomy" id="3036711"/>
    <lineage>
        <taxon>Bacteria</taxon>
        <taxon>Pseudomonadati</taxon>
        <taxon>Pseudomonadota</taxon>
        <taxon>Gammaproteobacteria</taxon>
        <taxon>Cellvibrionales</taxon>
        <taxon>Microbulbiferaceae</taxon>
        <taxon>Biformimicrobium</taxon>
    </lineage>
</organism>
<evidence type="ECO:0000313" key="3">
    <source>
        <dbReference type="Proteomes" id="UP001224392"/>
    </source>
</evidence>
<protein>
    <submittedName>
        <fullName evidence="2">Uncharacterized protein</fullName>
    </submittedName>
</protein>
<proteinExistence type="predicted"/>
<sequence length="61" mass="7120">MHKSDSNMALPVNRYSRDSRPLSRPRTIWRTEDYFLRPRLPQWFQLAGQPGPSAQVTPHAT</sequence>
<reference evidence="2 3" key="1">
    <citation type="submission" date="2023-04" db="EMBL/GenBank/DDBJ databases">
        <title>Marinobulbifer ophiurae gen. nov., sp. Nov., isolate from tissue of brittle star Ophioplocus japonicus.</title>
        <authorList>
            <person name="Kawano K."/>
            <person name="Sawayama S."/>
            <person name="Nakagawa S."/>
        </authorList>
    </citation>
    <scope>NUCLEOTIDE SEQUENCE [LARGE SCALE GENOMIC DNA]</scope>
    <source>
        <strain evidence="2 3">NKW57</strain>
    </source>
</reference>
<comment type="caution">
    <text evidence="2">The sequence shown here is derived from an EMBL/GenBank/DDBJ whole genome shotgun (WGS) entry which is preliminary data.</text>
</comment>
<dbReference type="Proteomes" id="UP001224392">
    <property type="component" value="Unassembled WGS sequence"/>
</dbReference>
<evidence type="ECO:0000313" key="2">
    <source>
        <dbReference type="EMBL" id="GMG88442.1"/>
    </source>
</evidence>
<gene>
    <name evidence="2" type="ORF">MNKW57_27630</name>
</gene>
<dbReference type="EMBL" id="BSYJ01000006">
    <property type="protein sequence ID" value="GMG88442.1"/>
    <property type="molecule type" value="Genomic_DNA"/>
</dbReference>
<name>A0ABQ6M284_9GAMM</name>
<feature type="region of interest" description="Disordered" evidence="1">
    <location>
        <begin position="1"/>
        <end position="23"/>
    </location>
</feature>
<evidence type="ECO:0000256" key="1">
    <source>
        <dbReference type="SAM" id="MobiDB-lite"/>
    </source>
</evidence>
<keyword evidence="3" id="KW-1185">Reference proteome</keyword>
<accession>A0ABQ6M284</accession>